<evidence type="ECO:0000313" key="3">
    <source>
        <dbReference type="Proteomes" id="UP001327560"/>
    </source>
</evidence>
<protein>
    <submittedName>
        <fullName evidence="2">Uncharacterized protein</fullName>
    </submittedName>
</protein>
<evidence type="ECO:0000256" key="1">
    <source>
        <dbReference type="SAM" id="MobiDB-lite"/>
    </source>
</evidence>
<keyword evidence="3" id="KW-1185">Reference proteome</keyword>
<dbReference type="EMBL" id="CP136893">
    <property type="protein sequence ID" value="WOL04593.1"/>
    <property type="molecule type" value="Genomic_DNA"/>
</dbReference>
<feature type="compositionally biased region" description="Basic and acidic residues" evidence="1">
    <location>
        <begin position="21"/>
        <end position="35"/>
    </location>
</feature>
<evidence type="ECO:0000313" key="2">
    <source>
        <dbReference type="EMBL" id="WOL04593.1"/>
    </source>
</evidence>
<sequence length="86" mass="8928">MNPFAAHSLALSMGCEGQPGEGERDRLREEEEKKAPSPTSTAGPRPVAIGSHGGRRGRESSVGFVARRGVTGEGRAVWGGAVARGE</sequence>
<name>A0AAQ3K9A8_9LILI</name>
<proteinExistence type="predicted"/>
<gene>
    <name evidence="2" type="ORF">Cni_G13314</name>
</gene>
<dbReference type="AlphaFoldDB" id="A0AAQ3K9A8"/>
<accession>A0AAQ3K9A8</accession>
<feature type="region of interest" description="Disordered" evidence="1">
    <location>
        <begin position="1"/>
        <end position="62"/>
    </location>
</feature>
<reference evidence="2 3" key="1">
    <citation type="submission" date="2023-10" db="EMBL/GenBank/DDBJ databases">
        <title>Chromosome-scale genome assembly provides insights into flower coloration mechanisms of Canna indica.</title>
        <authorList>
            <person name="Li C."/>
        </authorList>
    </citation>
    <scope>NUCLEOTIDE SEQUENCE [LARGE SCALE GENOMIC DNA]</scope>
    <source>
        <tissue evidence="2">Flower</tissue>
    </source>
</reference>
<dbReference type="Proteomes" id="UP001327560">
    <property type="component" value="Chromosome 4"/>
</dbReference>
<organism evidence="2 3">
    <name type="scientific">Canna indica</name>
    <name type="common">Indian-shot</name>
    <dbReference type="NCBI Taxonomy" id="4628"/>
    <lineage>
        <taxon>Eukaryota</taxon>
        <taxon>Viridiplantae</taxon>
        <taxon>Streptophyta</taxon>
        <taxon>Embryophyta</taxon>
        <taxon>Tracheophyta</taxon>
        <taxon>Spermatophyta</taxon>
        <taxon>Magnoliopsida</taxon>
        <taxon>Liliopsida</taxon>
        <taxon>Zingiberales</taxon>
        <taxon>Cannaceae</taxon>
        <taxon>Canna</taxon>
    </lineage>
</organism>